<comment type="subcellular location">
    <subcellularLocation>
        <location evidence="1">Cell membrane</location>
        <topology evidence="1">Multi-pass membrane protein</topology>
    </subcellularLocation>
</comment>
<evidence type="ECO:0000256" key="5">
    <source>
        <dbReference type="ARBA" id="ARBA00023136"/>
    </source>
</evidence>
<feature type="domain" description="ABC3 transporter permease C-terminal" evidence="7">
    <location>
        <begin position="292"/>
        <end position="409"/>
    </location>
</feature>
<keyword evidence="5 6" id="KW-0472">Membrane</keyword>
<feature type="domain" description="MacB-like periplasmic core" evidence="8">
    <location>
        <begin position="20"/>
        <end position="206"/>
    </location>
</feature>
<sequence length="418" mass="44330">MRAVLLLALKSAWARRLTLGIALVAIALASALLLAVERVRSDARASFTQSVSAVDLVVGARSGAVQLMLYAVFHSGSATNNMRWESFEALATHPAVEWAVPLSLGDGHRGFPVLGTSAAYFDRLRYGDRQALTFSAGKPFAEVFEAVLGSEVAAQLGYRPGDHITLSHGMAELGPEHADKPFTVVGILAPTGTPVDRTVHVDLAAISAIHLDWAGGAPLPGLAIPAEQVRKFDLQPQEITAMLIGLKSRRDVFRLQRHINGYRGEPLLAVMPGVALDELWQTLATVEQTLLALSALVVAVALAGLTATLLAGLNERRRELAILRALGAGPREIFMMLTVEGLLVTALGVLLGAALLAAGIVALGPLLREYGVHLALRPPTASEWGLVVSILTTGLLASLVPGWRAWRISLADGLTPRN</sequence>
<evidence type="ECO:0000256" key="4">
    <source>
        <dbReference type="ARBA" id="ARBA00022989"/>
    </source>
</evidence>
<evidence type="ECO:0000256" key="3">
    <source>
        <dbReference type="ARBA" id="ARBA00022692"/>
    </source>
</evidence>
<dbReference type="PANTHER" id="PTHR43738">
    <property type="entry name" value="ABC TRANSPORTER, MEMBRANE PROTEIN"/>
    <property type="match status" value="1"/>
</dbReference>
<dbReference type="GO" id="GO:0005886">
    <property type="term" value="C:plasma membrane"/>
    <property type="evidence" value="ECO:0007669"/>
    <property type="project" value="UniProtKB-SubCell"/>
</dbReference>
<dbReference type="PANTHER" id="PTHR43738:SF2">
    <property type="entry name" value="ABC TRANSPORTER PERMEASE"/>
    <property type="match status" value="1"/>
</dbReference>
<evidence type="ECO:0000313" key="10">
    <source>
        <dbReference type="Proteomes" id="UP000253831"/>
    </source>
</evidence>
<dbReference type="InterPro" id="IPR025857">
    <property type="entry name" value="MacB_PCD"/>
</dbReference>
<reference evidence="9 10" key="1">
    <citation type="submission" date="2018-05" db="EMBL/GenBank/DDBJ databases">
        <title>Integrated omic analyses show evidence that a Ca. Accumulibacter phosphatis strain performs denitrification under micro-aerobic conditions.</title>
        <authorList>
            <person name="Camejo P.Y."/>
            <person name="Katherine M.D."/>
            <person name="Daniel N.R."/>
        </authorList>
    </citation>
    <scope>NUCLEOTIDE SEQUENCE [LARGE SCALE GENOMIC DNA]</scope>
    <source>
        <strain evidence="9">UW-LDO-IC</strain>
    </source>
</reference>
<comment type="caution">
    <text evidence="9">The sequence shown here is derived from an EMBL/GenBank/DDBJ whole genome shotgun (WGS) entry which is preliminary data.</text>
</comment>
<dbReference type="InterPro" id="IPR003838">
    <property type="entry name" value="ABC3_permease_C"/>
</dbReference>
<evidence type="ECO:0000313" key="9">
    <source>
        <dbReference type="EMBL" id="RDE48953.1"/>
    </source>
</evidence>
<dbReference type="Pfam" id="PF12704">
    <property type="entry name" value="MacB_PCD"/>
    <property type="match status" value="1"/>
</dbReference>
<keyword evidence="4 6" id="KW-1133">Transmembrane helix</keyword>
<dbReference type="Proteomes" id="UP000253831">
    <property type="component" value="Unassembled WGS sequence"/>
</dbReference>
<name>A0A369XFU5_9PROT</name>
<evidence type="ECO:0000259" key="7">
    <source>
        <dbReference type="Pfam" id="PF02687"/>
    </source>
</evidence>
<protein>
    <submittedName>
        <fullName evidence="9">ABC transporter permease</fullName>
    </submittedName>
</protein>
<dbReference type="AlphaFoldDB" id="A0A369XFU5"/>
<feature type="transmembrane region" description="Helical" evidence="6">
    <location>
        <begin position="334"/>
        <end position="364"/>
    </location>
</feature>
<organism evidence="9 10">
    <name type="scientific">Candidatus Accumulibacter meliphilus</name>
    <dbReference type="NCBI Taxonomy" id="2211374"/>
    <lineage>
        <taxon>Bacteria</taxon>
        <taxon>Pseudomonadati</taxon>
        <taxon>Pseudomonadota</taxon>
        <taxon>Betaproteobacteria</taxon>
        <taxon>Candidatus Accumulibacter</taxon>
    </lineage>
</organism>
<proteinExistence type="predicted"/>
<evidence type="ECO:0000256" key="1">
    <source>
        <dbReference type="ARBA" id="ARBA00004651"/>
    </source>
</evidence>
<dbReference type="Pfam" id="PF02687">
    <property type="entry name" value="FtsX"/>
    <property type="match status" value="1"/>
</dbReference>
<evidence type="ECO:0000256" key="6">
    <source>
        <dbReference type="SAM" id="Phobius"/>
    </source>
</evidence>
<accession>A0A369XFU5</accession>
<evidence type="ECO:0000259" key="8">
    <source>
        <dbReference type="Pfam" id="PF12704"/>
    </source>
</evidence>
<evidence type="ECO:0000256" key="2">
    <source>
        <dbReference type="ARBA" id="ARBA00022475"/>
    </source>
</evidence>
<dbReference type="EMBL" id="QPGA01000068">
    <property type="protein sequence ID" value="RDE48953.1"/>
    <property type="molecule type" value="Genomic_DNA"/>
</dbReference>
<dbReference type="InterPro" id="IPR051125">
    <property type="entry name" value="ABC-4/HrtB_transporter"/>
</dbReference>
<feature type="transmembrane region" description="Helical" evidence="6">
    <location>
        <begin position="384"/>
        <end position="403"/>
    </location>
</feature>
<feature type="transmembrane region" description="Helical" evidence="6">
    <location>
        <begin position="290"/>
        <end position="313"/>
    </location>
</feature>
<keyword evidence="2" id="KW-1003">Cell membrane</keyword>
<keyword evidence="3 6" id="KW-0812">Transmembrane</keyword>
<gene>
    <name evidence="9" type="ORF">DVS81_19325</name>
</gene>